<dbReference type="AlphaFoldDB" id="A0A6L5X9R0"/>
<dbReference type="RefSeq" id="WP_154526962.1">
    <property type="nucleotide sequence ID" value="NZ_JAQYJL010000007.1"/>
</dbReference>
<dbReference type="EMBL" id="VULZ01000015">
    <property type="protein sequence ID" value="MSS15776.1"/>
    <property type="molecule type" value="Genomic_DNA"/>
</dbReference>
<feature type="region of interest" description="Disordered" evidence="1">
    <location>
        <begin position="195"/>
        <end position="214"/>
    </location>
</feature>
<protein>
    <recommendedName>
        <fullName evidence="4">Lysine-N-methylase</fullName>
    </recommendedName>
</protein>
<accession>A0A6L5X9R0</accession>
<dbReference type="NCBIfam" id="NF038110">
    <property type="entry name" value="Lys_methyl_FliB"/>
    <property type="match status" value="1"/>
</dbReference>
<gene>
    <name evidence="2" type="ORF">FYJ35_12180</name>
</gene>
<evidence type="ECO:0000313" key="2">
    <source>
        <dbReference type="EMBL" id="MSS15776.1"/>
    </source>
</evidence>
<keyword evidence="3" id="KW-1185">Reference proteome</keyword>
<evidence type="ECO:0000256" key="1">
    <source>
        <dbReference type="SAM" id="MobiDB-lite"/>
    </source>
</evidence>
<dbReference type="Proteomes" id="UP000481852">
    <property type="component" value="Unassembled WGS sequence"/>
</dbReference>
<organism evidence="2 3">
    <name type="scientific">Porcincola intestinalis</name>
    <dbReference type="NCBI Taxonomy" id="2606632"/>
    <lineage>
        <taxon>Bacteria</taxon>
        <taxon>Bacillati</taxon>
        <taxon>Bacillota</taxon>
        <taxon>Clostridia</taxon>
        <taxon>Lachnospirales</taxon>
        <taxon>Lachnospiraceae</taxon>
        <taxon>Porcincola</taxon>
    </lineage>
</organism>
<name>A0A6L5X9R0_9FIRM</name>
<evidence type="ECO:0000313" key="3">
    <source>
        <dbReference type="Proteomes" id="UP000481852"/>
    </source>
</evidence>
<reference evidence="2 3" key="1">
    <citation type="submission" date="2019-08" db="EMBL/GenBank/DDBJ databases">
        <title>In-depth cultivation of the pig gut microbiome towards novel bacterial diversity and tailored functional studies.</title>
        <authorList>
            <person name="Wylensek D."/>
            <person name="Hitch T.C.A."/>
            <person name="Clavel T."/>
        </authorList>
    </citation>
    <scope>NUCLEOTIDE SEQUENCE [LARGE SCALE GENOMIC DNA]</scope>
    <source>
        <strain evidence="2 3">Oil+RF-744-WCA-WT-11</strain>
    </source>
</reference>
<proteinExistence type="predicted"/>
<evidence type="ECO:0008006" key="4">
    <source>
        <dbReference type="Google" id="ProtNLM"/>
    </source>
</evidence>
<feature type="compositionally biased region" description="Polar residues" evidence="1">
    <location>
        <begin position="195"/>
        <end position="207"/>
    </location>
</feature>
<comment type="caution">
    <text evidence="2">The sequence shown here is derived from an EMBL/GenBank/DDBJ whole genome shotgun (WGS) entry which is preliminary data.</text>
</comment>
<sequence length="375" mass="43075">MTYDYPSYYSQFHCIGGSCPDSCCIGWEVDIDEETCDYYKSLKGPFGDRLRAHIKEDGTDRYFPLCEDGRCPFLNRENLCDIITQLGEESLAQVCMEYPRYFLEEGGFEQIDLSLSCMELGRIFFEDPDPIEYIREEMPDTDADAEPIPDTAPDGRLAHVLDIRDDCIAILEDRSRTLADRFLEVLRLYGPGYSHSESPDAQNSPKNTACGGDQTDGFRLTRLPALPEQMSRLEILDDRWTDMLAGMNRQVSELPDGSLPDVTIPEFIGQPLLWEELSQSTHGKLTVWFEKLGCYFCFRYITDSYFQPAQYTDAEKVASAIHFCAKSVCFLYLMCISRYLKNGKHFEIQDVIDLAHLYSREVEHSDENVEYLKNC</sequence>